<dbReference type="Gene3D" id="1.10.10.10">
    <property type="entry name" value="Winged helix-like DNA-binding domain superfamily/Winged helix DNA-binding domain"/>
    <property type="match status" value="1"/>
</dbReference>
<dbReference type="InterPro" id="IPR036390">
    <property type="entry name" value="WH_DNA-bd_sf"/>
</dbReference>
<dbReference type="KEGG" id="cle:Clole_3486"/>
<dbReference type="RefSeq" id="WP_013658446.1">
    <property type="nucleotide sequence ID" value="NC_015275.1"/>
</dbReference>
<dbReference type="PANTHER" id="PTHR33169:SF14">
    <property type="entry name" value="TRANSCRIPTIONAL REGULATOR RV3488"/>
    <property type="match status" value="1"/>
</dbReference>
<sequence>MALQLGGNLLEACILAIIEKEDVYGYRLTQEAKELMEVSESTLYPVLRRLQKDGLLNTYDEAFQGRNRRYYGITEEGKEKLQTYKVEWTGFKEKIDLVLEGVSRNE</sequence>
<evidence type="ECO:0000313" key="3">
    <source>
        <dbReference type="Proteomes" id="UP000008467"/>
    </source>
</evidence>
<evidence type="ECO:0000313" key="2">
    <source>
        <dbReference type="EMBL" id="ADZ85170.1"/>
    </source>
</evidence>
<keyword evidence="3" id="KW-1185">Reference proteome</keyword>
<gene>
    <name evidence="2" type="ordered locus">Clole_3486</name>
</gene>
<dbReference type="HOGENOM" id="CLU_063440_3_0_9"/>
<proteinExistence type="predicted"/>
<feature type="domain" description="Transcription regulator PadR N-terminal" evidence="1">
    <location>
        <begin position="14"/>
        <end position="82"/>
    </location>
</feature>
<evidence type="ECO:0000259" key="1">
    <source>
        <dbReference type="Pfam" id="PF03551"/>
    </source>
</evidence>
<dbReference type="EMBL" id="CP002582">
    <property type="protein sequence ID" value="ADZ85170.1"/>
    <property type="molecule type" value="Genomic_DNA"/>
</dbReference>
<protein>
    <submittedName>
        <fullName evidence="2">Transcriptional regulator, PadR-like family</fullName>
    </submittedName>
</protein>
<dbReference type="AlphaFoldDB" id="F2JSD2"/>
<dbReference type="SUPFAM" id="SSF46785">
    <property type="entry name" value="Winged helix' DNA-binding domain"/>
    <property type="match status" value="1"/>
</dbReference>
<dbReference type="PANTHER" id="PTHR33169">
    <property type="entry name" value="PADR-FAMILY TRANSCRIPTIONAL REGULATOR"/>
    <property type="match status" value="1"/>
</dbReference>
<reference evidence="2 3" key="1">
    <citation type="journal article" date="2011" name="J. Bacteriol.">
        <title>Complete genome sequence of the cellulose-degrading bacterium Cellulosilyticum lentocellum.</title>
        <authorList>
            <consortium name="US DOE Joint Genome Institute"/>
            <person name="Miller D.A."/>
            <person name="Suen G."/>
            <person name="Bruce D."/>
            <person name="Copeland A."/>
            <person name="Cheng J.F."/>
            <person name="Detter C."/>
            <person name="Goodwin L.A."/>
            <person name="Han C.S."/>
            <person name="Hauser L.J."/>
            <person name="Land M.L."/>
            <person name="Lapidus A."/>
            <person name="Lucas S."/>
            <person name="Meincke L."/>
            <person name="Pitluck S."/>
            <person name="Tapia R."/>
            <person name="Teshima H."/>
            <person name="Woyke T."/>
            <person name="Fox B.G."/>
            <person name="Angert E.R."/>
            <person name="Currie C.R."/>
        </authorList>
    </citation>
    <scope>NUCLEOTIDE SEQUENCE [LARGE SCALE GENOMIC DNA]</scope>
    <source>
        <strain evidence="3">ATCC 49066 / DSM 5427 / NCIMB 11756 / RHM5</strain>
    </source>
</reference>
<dbReference type="eggNOG" id="COG1695">
    <property type="taxonomic scope" value="Bacteria"/>
</dbReference>
<organism evidence="2 3">
    <name type="scientific">Cellulosilyticum lentocellum (strain ATCC 49066 / DSM 5427 / NCIMB 11756 / RHM5)</name>
    <name type="common">Clostridium lentocellum</name>
    <dbReference type="NCBI Taxonomy" id="642492"/>
    <lineage>
        <taxon>Bacteria</taxon>
        <taxon>Bacillati</taxon>
        <taxon>Bacillota</taxon>
        <taxon>Clostridia</taxon>
        <taxon>Lachnospirales</taxon>
        <taxon>Cellulosilyticaceae</taxon>
        <taxon>Cellulosilyticum</taxon>
    </lineage>
</organism>
<dbReference type="InterPro" id="IPR036388">
    <property type="entry name" value="WH-like_DNA-bd_sf"/>
</dbReference>
<dbReference type="InterPro" id="IPR005149">
    <property type="entry name" value="Tscrpt_reg_PadR_N"/>
</dbReference>
<dbReference type="Pfam" id="PF03551">
    <property type="entry name" value="PadR"/>
    <property type="match status" value="1"/>
</dbReference>
<dbReference type="STRING" id="642492.Clole_3486"/>
<dbReference type="InterPro" id="IPR052509">
    <property type="entry name" value="Metal_resp_DNA-bind_regulator"/>
</dbReference>
<name>F2JSD2_CELLD</name>
<accession>F2JSD2</accession>
<dbReference type="Proteomes" id="UP000008467">
    <property type="component" value="Chromosome"/>
</dbReference>